<evidence type="ECO:0000313" key="1">
    <source>
        <dbReference type="EMBL" id="VAW33529.1"/>
    </source>
</evidence>
<organism evidence="1">
    <name type="scientific">hydrothermal vent metagenome</name>
    <dbReference type="NCBI Taxonomy" id="652676"/>
    <lineage>
        <taxon>unclassified sequences</taxon>
        <taxon>metagenomes</taxon>
        <taxon>ecological metagenomes</taxon>
    </lineage>
</organism>
<dbReference type="AlphaFoldDB" id="A0A3B0V9H5"/>
<proteinExistence type="predicted"/>
<protein>
    <submittedName>
        <fullName evidence="1">Uncharacterized protein</fullName>
    </submittedName>
</protein>
<sequence>MEIKLFKATIGAALISAMFLLTMSGASIADQPRMKAALDALIVAENQLKRGTRSL</sequence>
<reference evidence="1" key="1">
    <citation type="submission" date="2018-06" db="EMBL/GenBank/DDBJ databases">
        <authorList>
            <person name="Zhirakovskaya E."/>
        </authorList>
    </citation>
    <scope>NUCLEOTIDE SEQUENCE</scope>
</reference>
<name>A0A3B0V9H5_9ZZZZ</name>
<gene>
    <name evidence="1" type="ORF">MNBD_GAMMA01-1690</name>
</gene>
<accession>A0A3B0V9H5</accession>
<dbReference type="EMBL" id="UOEW01000037">
    <property type="protein sequence ID" value="VAW33529.1"/>
    <property type="molecule type" value="Genomic_DNA"/>
</dbReference>